<keyword evidence="2" id="KW-1185">Reference proteome</keyword>
<dbReference type="EMBL" id="MU630235">
    <property type="protein sequence ID" value="KAJ1254229.1"/>
    <property type="molecule type" value="Genomic_DNA"/>
</dbReference>
<sequence>MNPYLEIAQALTTDVEYLENMAQKQHGRPQDKMGEFMRLKPPFFARSRELLEAEDWIRIIERKLDIFKCIDPTKVILVNLQLTCFALAWWEIIKAAHKDGISWNKFWKPFVDTTFRRLPGTSSKRV</sequence>
<comment type="caution">
    <text evidence="1">The sequence shown here is derived from an EMBL/GenBank/DDBJ whole genome shotgun (WGS) entry which is preliminary data.</text>
</comment>
<dbReference type="AlphaFoldDB" id="A0A9W8CCL2"/>
<evidence type="ECO:0000313" key="1">
    <source>
        <dbReference type="EMBL" id="KAJ1254229.1"/>
    </source>
</evidence>
<proteinExistence type="predicted"/>
<dbReference type="OrthoDB" id="694489at2759"/>
<name>A0A9W8CCL2_9POAL</name>
<dbReference type="Proteomes" id="UP001164776">
    <property type="component" value="Unassembled WGS sequence"/>
</dbReference>
<evidence type="ECO:0000313" key="2">
    <source>
        <dbReference type="Proteomes" id="UP001164776"/>
    </source>
</evidence>
<gene>
    <name evidence="1" type="ORF">BS78_K103100</name>
</gene>
<protein>
    <recommendedName>
        <fullName evidence="3">Retrotransposon gag domain-containing protein</fullName>
    </recommendedName>
</protein>
<organism evidence="1 2">
    <name type="scientific">Paspalum vaginatum</name>
    <name type="common">seashore paspalum</name>
    <dbReference type="NCBI Taxonomy" id="158149"/>
    <lineage>
        <taxon>Eukaryota</taxon>
        <taxon>Viridiplantae</taxon>
        <taxon>Streptophyta</taxon>
        <taxon>Embryophyta</taxon>
        <taxon>Tracheophyta</taxon>
        <taxon>Spermatophyta</taxon>
        <taxon>Magnoliopsida</taxon>
        <taxon>Liliopsida</taxon>
        <taxon>Poales</taxon>
        <taxon>Poaceae</taxon>
        <taxon>PACMAD clade</taxon>
        <taxon>Panicoideae</taxon>
        <taxon>Andropogonodae</taxon>
        <taxon>Paspaleae</taxon>
        <taxon>Paspalinae</taxon>
        <taxon>Paspalum</taxon>
    </lineage>
</organism>
<reference evidence="1 2" key="1">
    <citation type="submission" date="2022-10" db="EMBL/GenBank/DDBJ databases">
        <title>WGS assembly of Paspalum vaginatum 540-79.</title>
        <authorList>
            <person name="Sun G."/>
            <person name="Wase N."/>
            <person name="Shu S."/>
            <person name="Jenkins J."/>
            <person name="Zhou B."/>
            <person name="Torres-Rodriguez J."/>
            <person name="Chen C."/>
            <person name="Sandor L."/>
            <person name="Plott C."/>
            <person name="Yoshinga Y."/>
            <person name="Daum C."/>
            <person name="Qi P."/>
            <person name="Barry K."/>
            <person name="Lipzen A."/>
            <person name="Berry L."/>
            <person name="Pedersen C."/>
            <person name="Gottilla T."/>
            <person name="Foltz A."/>
            <person name="Yu H."/>
            <person name="O'Malley R."/>
            <person name="Zhang C."/>
            <person name="Devos K."/>
            <person name="Sigmon B."/>
            <person name="Yu B."/>
            <person name="Obata T."/>
            <person name="Schmutz J."/>
            <person name="Schnable J."/>
        </authorList>
    </citation>
    <scope>NUCLEOTIDE SEQUENCE [LARGE SCALE GENOMIC DNA]</scope>
    <source>
        <strain evidence="2">cv. 540-79</strain>
    </source>
</reference>
<evidence type="ECO:0008006" key="3">
    <source>
        <dbReference type="Google" id="ProtNLM"/>
    </source>
</evidence>
<accession>A0A9W8CCL2</accession>